<dbReference type="GeneID" id="5483336"/>
<proteinExistence type="predicted"/>
<feature type="region of interest" description="Disordered" evidence="1">
    <location>
        <begin position="86"/>
        <end position="106"/>
    </location>
</feature>
<dbReference type="EMBL" id="CH476639">
    <property type="protein sequence ID" value="EDN95996.1"/>
    <property type="molecule type" value="Genomic_DNA"/>
</dbReference>
<evidence type="ECO:0000256" key="1">
    <source>
        <dbReference type="SAM" id="MobiDB-lite"/>
    </source>
</evidence>
<protein>
    <submittedName>
        <fullName evidence="3">Uncharacterized protein</fullName>
    </submittedName>
</protein>
<feature type="transmembrane region" description="Helical" evidence="2">
    <location>
        <begin position="44"/>
        <end position="61"/>
    </location>
</feature>
<reference evidence="4" key="1">
    <citation type="journal article" date="2011" name="PLoS Genet.">
        <title>Genomic analysis of the necrotrophic fungal pathogens Sclerotinia sclerotiorum and Botrytis cinerea.</title>
        <authorList>
            <person name="Amselem J."/>
            <person name="Cuomo C.A."/>
            <person name="van Kan J.A."/>
            <person name="Viaud M."/>
            <person name="Benito E.P."/>
            <person name="Couloux A."/>
            <person name="Coutinho P.M."/>
            <person name="de Vries R.P."/>
            <person name="Dyer P.S."/>
            <person name="Fillinger S."/>
            <person name="Fournier E."/>
            <person name="Gout L."/>
            <person name="Hahn M."/>
            <person name="Kohn L."/>
            <person name="Lapalu N."/>
            <person name="Plummer K.M."/>
            <person name="Pradier J.M."/>
            <person name="Quevillon E."/>
            <person name="Sharon A."/>
            <person name="Simon A."/>
            <person name="ten Have A."/>
            <person name="Tudzynski B."/>
            <person name="Tudzynski P."/>
            <person name="Wincker P."/>
            <person name="Andrew M."/>
            <person name="Anthouard V."/>
            <person name="Beever R.E."/>
            <person name="Beffa R."/>
            <person name="Benoit I."/>
            <person name="Bouzid O."/>
            <person name="Brault B."/>
            <person name="Chen Z."/>
            <person name="Choquer M."/>
            <person name="Collemare J."/>
            <person name="Cotton P."/>
            <person name="Danchin E.G."/>
            <person name="Da Silva C."/>
            <person name="Gautier A."/>
            <person name="Giraud C."/>
            <person name="Giraud T."/>
            <person name="Gonzalez C."/>
            <person name="Grossetete S."/>
            <person name="Guldener U."/>
            <person name="Henrissat B."/>
            <person name="Howlett B.J."/>
            <person name="Kodira C."/>
            <person name="Kretschmer M."/>
            <person name="Lappartient A."/>
            <person name="Leroch M."/>
            <person name="Levis C."/>
            <person name="Mauceli E."/>
            <person name="Neuveglise C."/>
            <person name="Oeser B."/>
            <person name="Pearson M."/>
            <person name="Poulain J."/>
            <person name="Poussereau N."/>
            <person name="Quesneville H."/>
            <person name="Rascle C."/>
            <person name="Schumacher J."/>
            <person name="Segurens B."/>
            <person name="Sexton A."/>
            <person name="Silva E."/>
            <person name="Sirven C."/>
            <person name="Soanes D.M."/>
            <person name="Talbot N.J."/>
            <person name="Templeton M."/>
            <person name="Yandava C."/>
            <person name="Yarden O."/>
            <person name="Zeng Q."/>
            <person name="Rollins J.A."/>
            <person name="Lebrun M.H."/>
            <person name="Dickman M."/>
        </authorList>
    </citation>
    <scope>NUCLEOTIDE SEQUENCE [LARGE SCALE GENOMIC DNA]</scope>
    <source>
        <strain evidence="4">ATCC 18683 / 1980 / Ss-1</strain>
    </source>
</reference>
<evidence type="ECO:0000256" key="2">
    <source>
        <dbReference type="SAM" id="Phobius"/>
    </source>
</evidence>
<keyword evidence="2" id="KW-0812">Transmembrane</keyword>
<name>A7F2Q4_SCLS1</name>
<keyword evidence="4" id="KW-1185">Reference proteome</keyword>
<organism evidence="3 4">
    <name type="scientific">Sclerotinia sclerotiorum (strain ATCC 18683 / 1980 / Ss-1)</name>
    <name type="common">White mold</name>
    <name type="synonym">Whetzelinia sclerotiorum</name>
    <dbReference type="NCBI Taxonomy" id="665079"/>
    <lineage>
        <taxon>Eukaryota</taxon>
        <taxon>Fungi</taxon>
        <taxon>Dikarya</taxon>
        <taxon>Ascomycota</taxon>
        <taxon>Pezizomycotina</taxon>
        <taxon>Leotiomycetes</taxon>
        <taxon>Helotiales</taxon>
        <taxon>Sclerotiniaceae</taxon>
        <taxon>Sclerotinia</taxon>
    </lineage>
</organism>
<sequence length="106" mass="11918">MLVDLQKWLKISKSKRLRHRSWPSAVRLKLSLGTEAEAEDPGEALGVFFAAAAAFALIAPCPRLSMRATRRTEHHIGSRDIIIHPHADRGYDESTLESENRKRADS</sequence>
<dbReference type="KEGG" id="ssl:SS1G_12202"/>
<dbReference type="Proteomes" id="UP000001312">
    <property type="component" value="Unassembled WGS sequence"/>
</dbReference>
<dbReference type="RefSeq" id="XP_001587172.1">
    <property type="nucleotide sequence ID" value="XM_001587122.1"/>
</dbReference>
<evidence type="ECO:0000313" key="4">
    <source>
        <dbReference type="Proteomes" id="UP000001312"/>
    </source>
</evidence>
<accession>A7F2Q4</accession>
<keyword evidence="2" id="KW-0472">Membrane</keyword>
<evidence type="ECO:0000313" key="3">
    <source>
        <dbReference type="EMBL" id="EDN95996.1"/>
    </source>
</evidence>
<dbReference type="AlphaFoldDB" id="A7F2Q4"/>
<dbReference type="HOGENOM" id="CLU_2224796_0_0_1"/>
<dbReference type="InParanoid" id="A7F2Q4"/>
<gene>
    <name evidence="3" type="ORF">SS1G_12202</name>
</gene>
<keyword evidence="2" id="KW-1133">Transmembrane helix</keyword>